<dbReference type="Gene3D" id="3.40.50.1820">
    <property type="entry name" value="alpha/beta hydrolase"/>
    <property type="match status" value="1"/>
</dbReference>
<dbReference type="PANTHER" id="PTHR48081:SF8">
    <property type="entry name" value="ALPHA_BETA HYDROLASE FOLD-3 DOMAIN-CONTAINING PROTEIN-RELATED"/>
    <property type="match status" value="1"/>
</dbReference>
<dbReference type="STRING" id="1202768.SAMN05216285_1110"/>
<reference evidence="4" key="1">
    <citation type="submission" date="2016-10" db="EMBL/GenBank/DDBJ databases">
        <authorList>
            <person name="Varghese N."/>
        </authorList>
    </citation>
    <scope>NUCLEOTIDE SEQUENCE [LARGE SCALE GENOMIC DNA]</scope>
    <source>
        <strain evidence="4">CGMCC 1.12284</strain>
    </source>
</reference>
<dbReference type="AlphaFoldDB" id="A0A1I0MMB8"/>
<dbReference type="eggNOG" id="arCOG02638">
    <property type="taxonomic scope" value="Archaea"/>
</dbReference>
<accession>A0A1I0MMB8</accession>
<proteinExistence type="predicted"/>
<gene>
    <name evidence="3" type="ORF">SAMN05216285_1110</name>
</gene>
<dbReference type="EMBL" id="FOIS01000001">
    <property type="protein sequence ID" value="SEV89039.1"/>
    <property type="molecule type" value="Genomic_DNA"/>
</dbReference>
<protein>
    <submittedName>
        <fullName evidence="3">Acetyl esterase</fullName>
    </submittedName>
</protein>
<feature type="domain" description="Alpha/beta hydrolase fold-3" evidence="2">
    <location>
        <begin position="81"/>
        <end position="289"/>
    </location>
</feature>
<keyword evidence="1" id="KW-0378">Hydrolase</keyword>
<dbReference type="SUPFAM" id="SSF53474">
    <property type="entry name" value="alpha/beta-Hydrolases"/>
    <property type="match status" value="1"/>
</dbReference>
<dbReference type="InterPro" id="IPR029058">
    <property type="entry name" value="AB_hydrolase_fold"/>
</dbReference>
<sequence>MTASQPDPVVRTVLAERKKRGIPPFSELSVADARRLLAELWAPPADREPVVAVRDETVDGPGGDLPIRIYTPDGSPPFPVLVYCHGGGWVLGSLETDDGICRALTNAANCVVVSVAYRLAPEHPFPAAVEDCYAVAERLAEIPELVDGDPDRIAVGGESAGGTVAAAVAQLARDRGGPALVHQVLVYAPTDRSFETASYDQNPEWLIFTKADIEWSWDHYLESDLDDRNPYAAPLRACDRDLRGLPSATILTCGFDVLRDEGDAYADRLADAGVRVDHRQYGDLVHGFIGMLDEPALPQARDAIAAIGRDLCAAFDRTR</sequence>
<dbReference type="GO" id="GO:0016787">
    <property type="term" value="F:hydrolase activity"/>
    <property type="evidence" value="ECO:0007669"/>
    <property type="project" value="UniProtKB-KW"/>
</dbReference>
<dbReference type="PANTHER" id="PTHR48081">
    <property type="entry name" value="AB HYDROLASE SUPERFAMILY PROTEIN C4A8.06C"/>
    <property type="match status" value="1"/>
</dbReference>
<dbReference type="InterPro" id="IPR050300">
    <property type="entry name" value="GDXG_lipolytic_enzyme"/>
</dbReference>
<dbReference type="RefSeq" id="WP_049990418.1">
    <property type="nucleotide sequence ID" value="NZ_FOIS01000001.1"/>
</dbReference>
<evidence type="ECO:0000256" key="1">
    <source>
        <dbReference type="ARBA" id="ARBA00022801"/>
    </source>
</evidence>
<dbReference type="Pfam" id="PF07859">
    <property type="entry name" value="Abhydrolase_3"/>
    <property type="match status" value="1"/>
</dbReference>
<name>A0A1I0MMB8_9EURY</name>
<keyword evidence="4" id="KW-1185">Reference proteome</keyword>
<dbReference type="Proteomes" id="UP000183275">
    <property type="component" value="Unassembled WGS sequence"/>
</dbReference>
<dbReference type="FunFam" id="3.40.50.1820:FF:000089">
    <property type="entry name" value="Alpha/beta hydrolase"/>
    <property type="match status" value="1"/>
</dbReference>
<evidence type="ECO:0000259" key="2">
    <source>
        <dbReference type="Pfam" id="PF07859"/>
    </source>
</evidence>
<evidence type="ECO:0000313" key="3">
    <source>
        <dbReference type="EMBL" id="SEV89039.1"/>
    </source>
</evidence>
<dbReference type="InterPro" id="IPR013094">
    <property type="entry name" value="AB_hydrolase_3"/>
</dbReference>
<evidence type="ECO:0000313" key="4">
    <source>
        <dbReference type="Proteomes" id="UP000183275"/>
    </source>
</evidence>
<dbReference type="OrthoDB" id="33195at2157"/>
<organism evidence="3 4">
    <name type="scientific">Natrinema salifodinae</name>
    <dbReference type="NCBI Taxonomy" id="1202768"/>
    <lineage>
        <taxon>Archaea</taxon>
        <taxon>Methanobacteriati</taxon>
        <taxon>Methanobacteriota</taxon>
        <taxon>Stenosarchaea group</taxon>
        <taxon>Halobacteria</taxon>
        <taxon>Halobacteriales</taxon>
        <taxon>Natrialbaceae</taxon>
        <taxon>Natrinema</taxon>
    </lineage>
</organism>